<name>A0A7U4E967_MYCPK</name>
<reference evidence="8 9" key="1">
    <citation type="journal article" date="2011" name="J. Bacteriol.">
        <title>Genome Sequence of Mycoplasma putrefaciens Type Strain KS1.</title>
        <authorList>
            <person name="Calcutt M.J."/>
            <person name="Foecking M.F."/>
        </authorList>
    </citation>
    <scope>NUCLEOTIDE SEQUENCE [LARGE SCALE GENOMIC DNA]</scope>
    <source>
        <strain evidence="9">ATCC 15718 / NCTC 10155 / C30 KS-1 / KS-1</strain>
    </source>
</reference>
<keyword evidence="4 6" id="KW-0689">Ribosomal protein</keyword>
<dbReference type="Proteomes" id="UP000008907">
    <property type="component" value="Chromosome"/>
</dbReference>
<evidence type="ECO:0000256" key="7">
    <source>
        <dbReference type="RuleBase" id="RU003934"/>
    </source>
</evidence>
<keyword evidence="5 6" id="KW-0687">Ribonucleoprotein</keyword>
<dbReference type="SUPFAM" id="SSF54189">
    <property type="entry name" value="Ribosomal proteins S24e, L23 and L15e"/>
    <property type="match status" value="1"/>
</dbReference>
<dbReference type="InterPro" id="IPR001014">
    <property type="entry name" value="Ribosomal_uL23_CS"/>
</dbReference>
<dbReference type="KEGG" id="mpf:MPUT_0142"/>
<dbReference type="InterPro" id="IPR012677">
    <property type="entry name" value="Nucleotide-bd_a/b_plait_sf"/>
</dbReference>
<evidence type="ECO:0000313" key="8">
    <source>
        <dbReference type="EMBL" id="AEM68539.1"/>
    </source>
</evidence>
<evidence type="ECO:0000256" key="1">
    <source>
        <dbReference type="ARBA" id="ARBA00006700"/>
    </source>
</evidence>
<proteinExistence type="inferred from homology"/>
<comment type="subunit">
    <text evidence="6">Part of the 50S ribosomal subunit. Contacts protein L29, and trigger factor when it is bound to the ribosome.</text>
</comment>
<dbReference type="FunFam" id="3.30.70.330:FF:000001">
    <property type="entry name" value="50S ribosomal protein L23"/>
    <property type="match status" value="1"/>
</dbReference>
<dbReference type="InterPro" id="IPR012678">
    <property type="entry name" value="Ribosomal_uL23/eL15/eS24_sf"/>
</dbReference>
<sequence>MHLTEVIKKPVLTEKSFLGHENGVYTFLVDKKANKVQIKKTFEEIFEVKVASVRTMNYDGKDKRVGRFVGKTNSFKKAIITLKAGEKLEVLNDLAQ</sequence>
<dbReference type="Gene3D" id="3.30.70.330">
    <property type="match status" value="1"/>
</dbReference>
<evidence type="ECO:0000256" key="2">
    <source>
        <dbReference type="ARBA" id="ARBA00022730"/>
    </source>
</evidence>
<evidence type="ECO:0000256" key="6">
    <source>
        <dbReference type="HAMAP-Rule" id="MF_01369"/>
    </source>
</evidence>
<dbReference type="GO" id="GO:0019843">
    <property type="term" value="F:rRNA binding"/>
    <property type="evidence" value="ECO:0007669"/>
    <property type="project" value="UniProtKB-UniRule"/>
</dbReference>
<organism evidence="8 9">
    <name type="scientific">Mycoplasma putrefaciens (strain ATCC 15718 / NCTC 10155 / C30 KS-1 / KS-1)</name>
    <dbReference type="NCBI Taxonomy" id="743965"/>
    <lineage>
        <taxon>Bacteria</taxon>
        <taxon>Bacillati</taxon>
        <taxon>Mycoplasmatota</taxon>
        <taxon>Mollicutes</taxon>
        <taxon>Mycoplasmataceae</taxon>
        <taxon>Mycoplasma</taxon>
    </lineage>
</organism>
<dbReference type="GO" id="GO:1990904">
    <property type="term" value="C:ribonucleoprotein complex"/>
    <property type="evidence" value="ECO:0007669"/>
    <property type="project" value="UniProtKB-KW"/>
</dbReference>
<dbReference type="AlphaFoldDB" id="A0A7U4E967"/>
<dbReference type="GO" id="GO:0006412">
    <property type="term" value="P:translation"/>
    <property type="evidence" value="ECO:0007669"/>
    <property type="project" value="UniProtKB-UniRule"/>
</dbReference>
<dbReference type="GO" id="GO:0005840">
    <property type="term" value="C:ribosome"/>
    <property type="evidence" value="ECO:0007669"/>
    <property type="project" value="UniProtKB-KW"/>
</dbReference>
<accession>A0A7U4E967</accession>
<evidence type="ECO:0000256" key="5">
    <source>
        <dbReference type="ARBA" id="ARBA00023274"/>
    </source>
</evidence>
<keyword evidence="3 6" id="KW-0694">RNA-binding</keyword>
<protein>
    <recommendedName>
        <fullName evidence="6">Large ribosomal subunit protein uL23</fullName>
    </recommendedName>
</protein>
<keyword evidence="2 6" id="KW-0699">rRNA-binding</keyword>
<dbReference type="PROSITE" id="PS00050">
    <property type="entry name" value="RIBOSOMAL_L23"/>
    <property type="match status" value="1"/>
</dbReference>
<evidence type="ECO:0000256" key="4">
    <source>
        <dbReference type="ARBA" id="ARBA00022980"/>
    </source>
</evidence>
<evidence type="ECO:0000256" key="3">
    <source>
        <dbReference type="ARBA" id="ARBA00022884"/>
    </source>
</evidence>
<dbReference type="InterPro" id="IPR013025">
    <property type="entry name" value="Ribosomal_uL23-like"/>
</dbReference>
<dbReference type="HAMAP" id="MF_01369_B">
    <property type="entry name" value="Ribosomal_uL23_B"/>
    <property type="match status" value="1"/>
</dbReference>
<comment type="similarity">
    <text evidence="1 6 7">Belongs to the universal ribosomal protein uL23 family.</text>
</comment>
<comment type="function">
    <text evidence="6">One of the early assembly proteins it binds 23S rRNA. One of the proteins that surrounds the polypeptide exit tunnel on the outside of the ribosome. Forms the main docking site for trigger factor binding to the ribosome.</text>
</comment>
<dbReference type="EMBL" id="CP003021">
    <property type="protein sequence ID" value="AEM68539.1"/>
    <property type="molecule type" value="Genomic_DNA"/>
</dbReference>
<evidence type="ECO:0000313" key="9">
    <source>
        <dbReference type="Proteomes" id="UP000008907"/>
    </source>
</evidence>
<dbReference type="GO" id="GO:0003735">
    <property type="term" value="F:structural constituent of ribosome"/>
    <property type="evidence" value="ECO:0007669"/>
    <property type="project" value="InterPro"/>
</dbReference>
<dbReference type="PANTHER" id="PTHR11620">
    <property type="entry name" value="60S RIBOSOMAL PROTEIN L23A"/>
    <property type="match status" value="1"/>
</dbReference>
<dbReference type="NCBIfam" id="NF004363">
    <property type="entry name" value="PRK05738.2-4"/>
    <property type="match status" value="1"/>
</dbReference>
<gene>
    <name evidence="6 8" type="primary">rplW</name>
    <name evidence="8" type="ordered locus">MPUT_0142</name>
</gene>
<dbReference type="Pfam" id="PF00276">
    <property type="entry name" value="Ribosomal_L23"/>
    <property type="match status" value="1"/>
</dbReference>
<dbReference type="RefSeq" id="WP_014034895.1">
    <property type="nucleotide sequence ID" value="NC_015946.1"/>
</dbReference>